<gene>
    <name evidence="3" type="ORF">N7E81_10955</name>
</gene>
<dbReference type="Proteomes" id="UP001062165">
    <property type="component" value="Chromosome"/>
</dbReference>
<reference evidence="3" key="1">
    <citation type="submission" date="2022-10" db="EMBL/GenBank/DDBJ databases">
        <title>Comparative genomics and taxonomic characterization of three novel marine species of genus Reichenbachiella exhibiting antioxidant and polysaccharide degradation activities.</title>
        <authorList>
            <person name="Muhammad N."/>
            <person name="Lee Y.-J."/>
            <person name="Ko J."/>
            <person name="Kim S.-G."/>
        </authorList>
    </citation>
    <scope>NUCLEOTIDE SEQUENCE</scope>
    <source>
        <strain evidence="3">Wsw4-B4</strain>
    </source>
</reference>
<evidence type="ECO:0000313" key="3">
    <source>
        <dbReference type="EMBL" id="UXX77886.1"/>
    </source>
</evidence>
<feature type="region of interest" description="Disordered" evidence="2">
    <location>
        <begin position="60"/>
        <end position="109"/>
    </location>
</feature>
<organism evidence="3 4">
    <name type="scientific">Reichenbachiella carrageenanivorans</name>
    <dbReference type="NCBI Taxonomy" id="2979869"/>
    <lineage>
        <taxon>Bacteria</taxon>
        <taxon>Pseudomonadati</taxon>
        <taxon>Bacteroidota</taxon>
        <taxon>Cytophagia</taxon>
        <taxon>Cytophagales</taxon>
        <taxon>Reichenbachiellaceae</taxon>
        <taxon>Reichenbachiella</taxon>
    </lineage>
</organism>
<sequence length="663" mass="75075">MCYANKERRNESSGYRSAASLTDEERAVLKRVAEAEKRRSENEPPIEQQIDEFLAEFGHTRDSLSQATAERKAKEEQIRKANEKTPEQIQNEELARKEASKQAEERAGASKYYSKLKKDTLFKYGKKMPTLKLAFQDFESRMRSEDNDVGTRGFVNALEKEFIGLKWSAMVRGEEVKEVTASEASLRNDAHTKQVTPNNTQISEGVGAGAATNLKEDVLIIQQALHNLGLLTETDLINESEVVNNATTPYVEQDTIKKTIAAIEKFQREVLLWESYDGNICGPDSGTLKAMHAEGVTCEYVQKMVDNFPNIEAKRKAQVEADNKKKEANAKAEETKKAEAERIQCIKDEPATDQHIQENFIEQYENLDIFAETLVEYIEHNPNLVITILNSESVPDELSVKLLDSLTDTHLSGANDDILCTLQESLNRWYDWAFDKYEDEKTRIEKFVAVHQNENLSKAKEGEKRADIAVDAANNKKDTRKYRWNDADKNSGKGVDCSHFIREIDAVFHSEAAKKQKEKNGYLTQKELNKYCKTFSLERINKHGGSGTQRMVKVLKEHGTYSEKLEDIRIGDYVFTGSGKQKDLSSVSHVVIITKIKETNGKKRYYFAQSGKSGAAYNEETKEYEGGRVSVSNAKYSIDSDGGLWKDEDTGEYAHYFKGSGRP</sequence>
<feature type="compositionally biased region" description="Basic and acidic residues" evidence="2">
    <location>
        <begin position="69"/>
        <end position="86"/>
    </location>
</feature>
<feature type="coiled-coil region" evidence="1">
    <location>
        <begin position="311"/>
        <end position="349"/>
    </location>
</feature>
<evidence type="ECO:0000256" key="1">
    <source>
        <dbReference type="SAM" id="Coils"/>
    </source>
</evidence>
<accession>A0ABY6CVF2</accession>
<dbReference type="RefSeq" id="WP_263049633.1">
    <property type="nucleotide sequence ID" value="NZ_CP106735.1"/>
</dbReference>
<evidence type="ECO:0000313" key="4">
    <source>
        <dbReference type="Proteomes" id="UP001062165"/>
    </source>
</evidence>
<name>A0ABY6CVF2_9BACT</name>
<keyword evidence="4" id="KW-1185">Reference proteome</keyword>
<dbReference type="EMBL" id="CP106735">
    <property type="protein sequence ID" value="UXX77886.1"/>
    <property type="molecule type" value="Genomic_DNA"/>
</dbReference>
<proteinExistence type="predicted"/>
<protein>
    <submittedName>
        <fullName evidence="3">Uncharacterized protein</fullName>
    </submittedName>
</protein>
<evidence type="ECO:0000256" key="2">
    <source>
        <dbReference type="SAM" id="MobiDB-lite"/>
    </source>
</evidence>
<dbReference type="Gene3D" id="3.90.1720.10">
    <property type="entry name" value="endopeptidase domain like (from Nostoc punctiforme)"/>
    <property type="match status" value="1"/>
</dbReference>
<feature type="compositionally biased region" description="Basic and acidic residues" evidence="2">
    <location>
        <begin position="93"/>
        <end position="108"/>
    </location>
</feature>
<feature type="region of interest" description="Disordered" evidence="2">
    <location>
        <begin position="1"/>
        <end position="23"/>
    </location>
</feature>
<feature type="compositionally biased region" description="Basic and acidic residues" evidence="2">
    <location>
        <begin position="1"/>
        <end position="11"/>
    </location>
</feature>
<keyword evidence="1" id="KW-0175">Coiled coil</keyword>